<dbReference type="InterPro" id="IPR050789">
    <property type="entry name" value="Diverse_Enzym_Activities"/>
</dbReference>
<keyword evidence="3" id="KW-1185">Reference proteome</keyword>
<dbReference type="PANTHER" id="PTHR43283">
    <property type="entry name" value="BETA-LACTAMASE-RELATED"/>
    <property type="match status" value="1"/>
</dbReference>
<dbReference type="Gene3D" id="3.40.710.10">
    <property type="entry name" value="DD-peptidase/beta-lactamase superfamily"/>
    <property type="match status" value="1"/>
</dbReference>
<dbReference type="PANTHER" id="PTHR43283:SF7">
    <property type="entry name" value="BETA-LACTAMASE-RELATED DOMAIN-CONTAINING PROTEIN"/>
    <property type="match status" value="1"/>
</dbReference>
<organism evidence="2 3">
    <name type="scientific">Bradyrhizobium denitrificans</name>
    <dbReference type="NCBI Taxonomy" id="2734912"/>
    <lineage>
        <taxon>Bacteria</taxon>
        <taxon>Pseudomonadati</taxon>
        <taxon>Pseudomonadota</taxon>
        <taxon>Alphaproteobacteria</taxon>
        <taxon>Hyphomicrobiales</taxon>
        <taxon>Nitrobacteraceae</taxon>
        <taxon>Bradyrhizobium</taxon>
    </lineage>
</organism>
<evidence type="ECO:0000259" key="1">
    <source>
        <dbReference type="Pfam" id="PF00144"/>
    </source>
</evidence>
<evidence type="ECO:0000313" key="2">
    <source>
        <dbReference type="EMBL" id="MBR1138029.1"/>
    </source>
</evidence>
<keyword evidence="2" id="KW-0378">Hydrolase</keyword>
<dbReference type="Pfam" id="PF00144">
    <property type="entry name" value="Beta-lactamase"/>
    <property type="match status" value="1"/>
</dbReference>
<proteinExistence type="predicted"/>
<dbReference type="Proteomes" id="UP001314635">
    <property type="component" value="Unassembled WGS sequence"/>
</dbReference>
<accession>A0ABS5G9S8</accession>
<dbReference type="InterPro" id="IPR001466">
    <property type="entry name" value="Beta-lactam-related"/>
</dbReference>
<dbReference type="GO" id="GO:0016787">
    <property type="term" value="F:hydrolase activity"/>
    <property type="evidence" value="ECO:0007669"/>
    <property type="project" value="UniProtKB-KW"/>
</dbReference>
<dbReference type="InterPro" id="IPR012338">
    <property type="entry name" value="Beta-lactam/transpept-like"/>
</dbReference>
<feature type="domain" description="Beta-lactamase-related" evidence="1">
    <location>
        <begin position="50"/>
        <end position="343"/>
    </location>
</feature>
<name>A0ABS5G9S8_9BRAD</name>
<dbReference type="RefSeq" id="WP_172239188.1">
    <property type="nucleotide sequence ID" value="NZ_JABFDP010000021.1"/>
</dbReference>
<comment type="caution">
    <text evidence="2">The sequence shown here is derived from an EMBL/GenBank/DDBJ whole genome shotgun (WGS) entry which is preliminary data.</text>
</comment>
<gene>
    <name evidence="2" type="ORF">JQ619_19845</name>
</gene>
<reference evidence="3" key="1">
    <citation type="journal article" date="2021" name="ISME J.">
        <title>Evolutionary origin and ecological implication of a unique nif island in free-living Bradyrhizobium lineages.</title>
        <authorList>
            <person name="Tao J."/>
        </authorList>
    </citation>
    <scope>NUCLEOTIDE SEQUENCE [LARGE SCALE GENOMIC DNA]</scope>
    <source>
        <strain evidence="3">SZCCT0094</strain>
    </source>
</reference>
<protein>
    <submittedName>
        <fullName evidence="2">Serine hydrolase</fullName>
    </submittedName>
</protein>
<evidence type="ECO:0000313" key="3">
    <source>
        <dbReference type="Proteomes" id="UP001314635"/>
    </source>
</evidence>
<dbReference type="SUPFAM" id="SSF56601">
    <property type="entry name" value="beta-lactamase/transpeptidase-like"/>
    <property type="match status" value="1"/>
</dbReference>
<dbReference type="EMBL" id="JAFCLK010000018">
    <property type="protein sequence ID" value="MBR1138029.1"/>
    <property type="molecule type" value="Genomic_DNA"/>
</dbReference>
<sequence length="366" mass="39915">MAVSSQMLPVAGQQPWDFASAADGDAFAAGVARRLDQALAERRLWNIHGLIVLRDGKRVIERYFEGPDRARGVGDIGTVTFTAETPHDLRSCSKSIVALLYGIAHAQGKVPAPEAPLLAAFPEYADLASPERARLTVAHALTMTMGTDWDESSLPYSDPRNSEIAMDEAADRYRYILARPVVETPGAHWTYCGGATAVLARLIAKGSGQSLHDFARAHLFDPLGLGPTQWAAGADGEPFAASGARMTLRDFARIGALMLSGGRWDGRELIPADWIRRCTTPAVSADELRRYGYQWFLLDVAFGKPKGWAAGRLERMWMAQGEGGQRLYIIPALQLVIAVTAGNYERDDQSIPPTRILREIVLASVE</sequence>